<evidence type="ECO:0000256" key="2">
    <source>
        <dbReference type="SAM" id="SignalP"/>
    </source>
</evidence>
<dbReference type="Gene3D" id="3.40.190.10">
    <property type="entry name" value="Periplasmic binding protein-like II"/>
    <property type="match status" value="1"/>
</dbReference>
<dbReference type="InterPro" id="IPR006311">
    <property type="entry name" value="TAT_signal"/>
</dbReference>
<dbReference type="RefSeq" id="WP_169418253.1">
    <property type="nucleotide sequence ID" value="NZ_JABBFX010000001.1"/>
</dbReference>
<dbReference type="Proteomes" id="UP000541185">
    <property type="component" value="Unassembled WGS sequence"/>
</dbReference>
<dbReference type="InterPro" id="IPR042100">
    <property type="entry name" value="Bug_dom1"/>
</dbReference>
<comment type="similarity">
    <text evidence="1">Belongs to the UPF0065 (bug) family.</text>
</comment>
<dbReference type="CDD" id="cd07012">
    <property type="entry name" value="PBP2_Bug_TTT"/>
    <property type="match status" value="1"/>
</dbReference>
<dbReference type="InterPro" id="IPR005064">
    <property type="entry name" value="BUG"/>
</dbReference>
<dbReference type="EMBL" id="JABBFX010000001">
    <property type="protein sequence ID" value="NML44093.1"/>
    <property type="molecule type" value="Genomic_DNA"/>
</dbReference>
<feature type="chain" id="PRO_5032511273" evidence="2">
    <location>
        <begin position="30"/>
        <end position="328"/>
    </location>
</feature>
<dbReference type="SUPFAM" id="SSF53850">
    <property type="entry name" value="Periplasmic binding protein-like II"/>
    <property type="match status" value="1"/>
</dbReference>
<feature type="signal peptide" evidence="2">
    <location>
        <begin position="1"/>
        <end position="29"/>
    </location>
</feature>
<dbReference type="Gene3D" id="3.40.190.150">
    <property type="entry name" value="Bordetella uptake gene, domain 1"/>
    <property type="match status" value="1"/>
</dbReference>
<dbReference type="PANTHER" id="PTHR42928">
    <property type="entry name" value="TRICARBOXYLATE-BINDING PROTEIN"/>
    <property type="match status" value="1"/>
</dbReference>
<organism evidence="3 4">
    <name type="scientific">Ramlibacter agri</name>
    <dbReference type="NCBI Taxonomy" id="2728837"/>
    <lineage>
        <taxon>Bacteria</taxon>
        <taxon>Pseudomonadati</taxon>
        <taxon>Pseudomonadota</taxon>
        <taxon>Betaproteobacteria</taxon>
        <taxon>Burkholderiales</taxon>
        <taxon>Comamonadaceae</taxon>
        <taxon>Ramlibacter</taxon>
    </lineage>
</organism>
<evidence type="ECO:0000313" key="4">
    <source>
        <dbReference type="Proteomes" id="UP000541185"/>
    </source>
</evidence>
<gene>
    <name evidence="3" type="ORF">HHL11_10060</name>
</gene>
<dbReference type="PANTHER" id="PTHR42928:SF5">
    <property type="entry name" value="BLR1237 PROTEIN"/>
    <property type="match status" value="1"/>
</dbReference>
<keyword evidence="4" id="KW-1185">Reference proteome</keyword>
<sequence>MTSFHVSRRALLAGAALATVSAFSLPAAAQAYPTKPIRLVVAGPAGGSADLLARLVAEPMSKELGQPIVVDNKLGAGGVIAVNDIIGSPHDGYTLMVGVSSIVAEVPHIIKLKFDPAKELRPLAELGRSGLVLVANPAVPAKNLKELVSYAKAKPGLTYASYSPGSLSHVEGLLLNQAAGIELVHVPYKGSTMALQDVMGGHVPLMFDGVATSLPLIKGGKIKAFAVSSPARLPQLPDVPTFKEAGYPQLEAVAWMGLWSAPDVPAAVQQRVRAAALKALADPATRAKVLDTGFEAGHPVSTEDMQKSLHADYERVGGVLQAIGFKPE</sequence>
<name>A0A848H691_9BURK</name>
<reference evidence="3 4" key="1">
    <citation type="submission" date="2020-04" db="EMBL/GenBank/DDBJ databases">
        <title>Ramlibacter sp. G-1-2-2 isolated from soil.</title>
        <authorList>
            <person name="Dahal R.H."/>
        </authorList>
    </citation>
    <scope>NUCLEOTIDE SEQUENCE [LARGE SCALE GENOMIC DNA]</scope>
    <source>
        <strain evidence="3 4">G-1-2-2</strain>
    </source>
</reference>
<proteinExistence type="inferred from homology"/>
<keyword evidence="2" id="KW-0732">Signal</keyword>
<evidence type="ECO:0000256" key="1">
    <source>
        <dbReference type="ARBA" id="ARBA00006987"/>
    </source>
</evidence>
<comment type="caution">
    <text evidence="3">The sequence shown here is derived from an EMBL/GenBank/DDBJ whole genome shotgun (WGS) entry which is preliminary data.</text>
</comment>
<dbReference type="AlphaFoldDB" id="A0A848H691"/>
<accession>A0A848H691</accession>
<protein>
    <submittedName>
        <fullName evidence="3">Tripartite tricarboxylate transporter substrate binding protein</fullName>
    </submittedName>
</protein>
<dbReference type="PROSITE" id="PS51318">
    <property type="entry name" value="TAT"/>
    <property type="match status" value="1"/>
</dbReference>
<dbReference type="PIRSF" id="PIRSF017082">
    <property type="entry name" value="YflP"/>
    <property type="match status" value="1"/>
</dbReference>
<dbReference type="Pfam" id="PF03401">
    <property type="entry name" value="TctC"/>
    <property type="match status" value="1"/>
</dbReference>
<evidence type="ECO:0000313" key="3">
    <source>
        <dbReference type="EMBL" id="NML44093.1"/>
    </source>
</evidence>